<dbReference type="EMBL" id="CAJOBI010007319">
    <property type="protein sequence ID" value="CAF4082598.1"/>
    <property type="molecule type" value="Genomic_DNA"/>
</dbReference>
<accession>A0A816KKG5</accession>
<comment type="caution">
    <text evidence="1">The sequence shown here is derived from an EMBL/GenBank/DDBJ whole genome shotgun (WGS) entry which is preliminary data.</text>
</comment>
<evidence type="ECO:0000313" key="3">
    <source>
        <dbReference type="Proteomes" id="UP000663824"/>
    </source>
</evidence>
<sequence length="170" mass="20400">MQHLYLSSVRVNLTKRFVNLIFFRTKTNTPIVPKAAQEIKEAAKEHIRELRREFDKPIKFSTSRAKYWDTADSIVFNRHIGKFTRPVLIVTVLINMFYWGYYREENDIDEMLSLEAWQIFPRLNLEYLKVAERQYREAGLDTSQIEVKKKMIQDIFQPQLNEEIRVKVVK</sequence>
<evidence type="ECO:0000313" key="1">
    <source>
        <dbReference type="EMBL" id="CAF1919680.1"/>
    </source>
</evidence>
<protein>
    <submittedName>
        <fullName evidence="1">Uncharacterized protein</fullName>
    </submittedName>
</protein>
<gene>
    <name evidence="1" type="ORF">MBJ925_LOCUS1750</name>
    <name evidence="2" type="ORF">SMN809_LOCUS16394</name>
</gene>
<evidence type="ECO:0000313" key="2">
    <source>
        <dbReference type="EMBL" id="CAF4082598.1"/>
    </source>
</evidence>
<dbReference type="EMBL" id="CAJNRE010000111">
    <property type="protein sequence ID" value="CAF1919680.1"/>
    <property type="molecule type" value="Genomic_DNA"/>
</dbReference>
<reference evidence="1" key="1">
    <citation type="submission" date="2021-02" db="EMBL/GenBank/DDBJ databases">
        <authorList>
            <person name="Nowell W R."/>
        </authorList>
    </citation>
    <scope>NUCLEOTIDE SEQUENCE</scope>
</reference>
<organism evidence="1 3">
    <name type="scientific">Rotaria magnacalcarata</name>
    <dbReference type="NCBI Taxonomy" id="392030"/>
    <lineage>
        <taxon>Eukaryota</taxon>
        <taxon>Metazoa</taxon>
        <taxon>Spiralia</taxon>
        <taxon>Gnathifera</taxon>
        <taxon>Rotifera</taxon>
        <taxon>Eurotatoria</taxon>
        <taxon>Bdelloidea</taxon>
        <taxon>Philodinida</taxon>
        <taxon>Philodinidae</taxon>
        <taxon>Rotaria</taxon>
    </lineage>
</organism>
<dbReference type="AlphaFoldDB" id="A0A816KKG5"/>
<dbReference type="Pfam" id="PF15013">
    <property type="entry name" value="CCSMST1"/>
    <property type="match status" value="1"/>
</dbReference>
<name>A0A816KKG5_9BILA</name>
<dbReference type="Proteomes" id="UP000676336">
    <property type="component" value="Unassembled WGS sequence"/>
</dbReference>
<dbReference type="InterPro" id="IPR029160">
    <property type="entry name" value="UQCC4"/>
</dbReference>
<dbReference type="Proteomes" id="UP000663824">
    <property type="component" value="Unassembled WGS sequence"/>
</dbReference>
<proteinExistence type="predicted"/>